<proteinExistence type="predicted"/>
<reference evidence="1 2" key="1">
    <citation type="journal article" date="2011" name="J. Bacteriol.">
        <title>Genome sequence of the mercury-methylating strain Desulfovibrio desulfuricans ND132.</title>
        <authorList>
            <person name="Brown S.D."/>
            <person name="Gilmour C.C."/>
            <person name="Kucken A.M."/>
            <person name="Wall J.D."/>
            <person name="Elias D.A."/>
            <person name="Brandt C.C."/>
            <person name="Podar M."/>
            <person name="Chertkov O."/>
            <person name="Held B."/>
            <person name="Bruce D.C."/>
            <person name="Detter J.C."/>
            <person name="Tapia R."/>
            <person name="Han C.S."/>
            <person name="Goodwin L.A."/>
            <person name="Cheng J.F."/>
            <person name="Pitluck S."/>
            <person name="Woyke T."/>
            <person name="Mikhailova N."/>
            <person name="Ivanova N.N."/>
            <person name="Han J."/>
            <person name="Lucas S."/>
            <person name="Lapidus A.L."/>
            <person name="Land M.L."/>
            <person name="Hauser L.J."/>
            <person name="Palumbo A.V."/>
        </authorList>
    </citation>
    <scope>NUCLEOTIDE SEQUENCE [LARGE SCALE GENOMIC DNA]</scope>
    <source>
        <strain evidence="1 2">ND132</strain>
    </source>
</reference>
<evidence type="ECO:0000313" key="1">
    <source>
        <dbReference type="EMBL" id="EGB16019.1"/>
    </source>
</evidence>
<dbReference type="HOGENOM" id="CLU_112378_1_0_7"/>
<dbReference type="OrthoDB" id="5456005at2"/>
<dbReference type="SMR" id="F0JJC0"/>
<protein>
    <submittedName>
        <fullName evidence="1">Uncharacterized protein</fullName>
    </submittedName>
</protein>
<name>F0JJC0_9BACT</name>
<organism evidence="1 2">
    <name type="scientific">Pseudodesulfovibrio mercurii</name>
    <dbReference type="NCBI Taxonomy" id="641491"/>
    <lineage>
        <taxon>Bacteria</taxon>
        <taxon>Pseudomonadati</taxon>
        <taxon>Thermodesulfobacteriota</taxon>
        <taxon>Desulfovibrionia</taxon>
        <taxon>Desulfovibrionales</taxon>
        <taxon>Desulfovibrionaceae</taxon>
    </lineage>
</organism>
<dbReference type="RefSeq" id="WP_014323445.1">
    <property type="nucleotide sequence ID" value="NC_016803.1"/>
</dbReference>
<dbReference type="eggNOG" id="ENOG5031880">
    <property type="taxonomic scope" value="Bacteria"/>
</dbReference>
<keyword evidence="2" id="KW-1185">Reference proteome</keyword>
<dbReference type="Proteomes" id="UP000007845">
    <property type="component" value="Chromosome"/>
</dbReference>
<dbReference type="AlphaFoldDB" id="F0JJC0"/>
<dbReference type="KEGG" id="ddn:DND132_2816"/>
<accession>F0JJC0</accession>
<dbReference type="EMBL" id="CP003220">
    <property type="protein sequence ID" value="EGB16019.1"/>
    <property type="molecule type" value="Genomic_DNA"/>
</dbReference>
<evidence type="ECO:0000313" key="2">
    <source>
        <dbReference type="Proteomes" id="UP000007845"/>
    </source>
</evidence>
<dbReference type="STRING" id="641491.DND132_2816"/>
<gene>
    <name evidence="1" type="ORF">DND132_2816</name>
</gene>
<sequence length="206" mass="22658">MSTTAIGSNLITGTYTLLRASVEQKQLYQQAGTLDEESNQTSAATGLTSDIYALLDQIPKGDDNRLSFQEVEDYREELGDKWDASVMADLKELGVDVSAEFAMTYDPDTGKVTVPDDTEDADIINKYFEDNPDKVQEFYTIIQLGKLTSTASSTLSQDELMTSLQQQSLAWWYADNTDPTSWFEGGGLLSMSGSTSTAYTGLNLFV</sequence>